<reference evidence="2" key="1">
    <citation type="journal article" date="2022" name="Mol. Ecol. Resour.">
        <title>The genomes of chicory, endive, great burdock and yacon provide insights into Asteraceae palaeo-polyploidization history and plant inulin production.</title>
        <authorList>
            <person name="Fan W."/>
            <person name="Wang S."/>
            <person name="Wang H."/>
            <person name="Wang A."/>
            <person name="Jiang F."/>
            <person name="Liu H."/>
            <person name="Zhao H."/>
            <person name="Xu D."/>
            <person name="Zhang Y."/>
        </authorList>
    </citation>
    <scope>NUCLEOTIDE SEQUENCE [LARGE SCALE GENOMIC DNA]</scope>
    <source>
        <strain evidence="2">cv. Niubang</strain>
    </source>
</reference>
<keyword evidence="2" id="KW-1185">Reference proteome</keyword>
<name>A0ACB8ZI10_ARCLA</name>
<dbReference type="Proteomes" id="UP001055879">
    <property type="component" value="Linkage Group LG10"/>
</dbReference>
<evidence type="ECO:0000313" key="1">
    <source>
        <dbReference type="EMBL" id="KAI3697604.1"/>
    </source>
</evidence>
<organism evidence="1 2">
    <name type="scientific">Arctium lappa</name>
    <name type="common">Greater burdock</name>
    <name type="synonym">Lappa major</name>
    <dbReference type="NCBI Taxonomy" id="4217"/>
    <lineage>
        <taxon>Eukaryota</taxon>
        <taxon>Viridiplantae</taxon>
        <taxon>Streptophyta</taxon>
        <taxon>Embryophyta</taxon>
        <taxon>Tracheophyta</taxon>
        <taxon>Spermatophyta</taxon>
        <taxon>Magnoliopsida</taxon>
        <taxon>eudicotyledons</taxon>
        <taxon>Gunneridae</taxon>
        <taxon>Pentapetalae</taxon>
        <taxon>asterids</taxon>
        <taxon>campanulids</taxon>
        <taxon>Asterales</taxon>
        <taxon>Asteraceae</taxon>
        <taxon>Carduoideae</taxon>
        <taxon>Cardueae</taxon>
        <taxon>Arctiinae</taxon>
        <taxon>Arctium</taxon>
    </lineage>
</organism>
<reference evidence="1 2" key="2">
    <citation type="journal article" date="2022" name="Mol. Ecol. Resour.">
        <title>The genomes of chicory, endive, great burdock and yacon provide insights into Asteraceae paleo-polyploidization history and plant inulin production.</title>
        <authorList>
            <person name="Fan W."/>
            <person name="Wang S."/>
            <person name="Wang H."/>
            <person name="Wang A."/>
            <person name="Jiang F."/>
            <person name="Liu H."/>
            <person name="Zhao H."/>
            <person name="Xu D."/>
            <person name="Zhang Y."/>
        </authorList>
    </citation>
    <scope>NUCLEOTIDE SEQUENCE [LARGE SCALE GENOMIC DNA]</scope>
    <source>
        <strain evidence="2">cv. Niubang</strain>
    </source>
</reference>
<dbReference type="EMBL" id="CM042056">
    <property type="protein sequence ID" value="KAI3697604.1"/>
    <property type="molecule type" value="Genomic_DNA"/>
</dbReference>
<comment type="caution">
    <text evidence="1">The sequence shown here is derived from an EMBL/GenBank/DDBJ whole genome shotgun (WGS) entry which is preliminary data.</text>
</comment>
<gene>
    <name evidence="1" type="ORF">L6452_30698</name>
</gene>
<proteinExistence type="predicted"/>
<sequence length="296" mass="31976">MAIVHPCSSYLNLRISTQFTQQKFTTISGSRRNYKPLITSSSFNHNNVLLFEAAKHTVDTYLQSGMVVGLGSGVASSLAIQYLGQKLRVGLLKDVVGIPTSVGSASEAEKAGIPLHQYQDGSQIDMTFNDADIVEEGSLNAVIGHQRFQGEESIMEEKRISDVTQNLILMLTEKQYKSAIEGSIPVLVKSVSWMDTAEEIDDLFVGDAEVWRRASIGHAGPTGGDFPLVTREGYNVLDVIFTSPIPNLAEVAKLLNNIDGVAGHGIITKTPCTAVMTTDSGLCIIDNTVTSDIRSL</sequence>
<evidence type="ECO:0000313" key="2">
    <source>
        <dbReference type="Proteomes" id="UP001055879"/>
    </source>
</evidence>
<protein>
    <submittedName>
        <fullName evidence="1">Uncharacterized protein</fullName>
    </submittedName>
</protein>
<accession>A0ACB8ZI10</accession>